<keyword evidence="4" id="KW-0067">ATP-binding</keyword>
<feature type="compositionally biased region" description="Basic and acidic residues" evidence="6">
    <location>
        <begin position="1746"/>
        <end position="1765"/>
    </location>
</feature>
<dbReference type="GO" id="GO:0005874">
    <property type="term" value="C:microtubule"/>
    <property type="evidence" value="ECO:0007669"/>
    <property type="project" value="UniProtKB-KW"/>
</dbReference>
<dbReference type="InterPro" id="IPR011989">
    <property type="entry name" value="ARM-like"/>
</dbReference>
<dbReference type="InterPro" id="IPR036961">
    <property type="entry name" value="Kinesin_motor_dom_sf"/>
</dbReference>
<feature type="compositionally biased region" description="Basic and acidic residues" evidence="6">
    <location>
        <begin position="1664"/>
        <end position="1674"/>
    </location>
</feature>
<dbReference type="SUPFAM" id="SSF48371">
    <property type="entry name" value="ARM repeat"/>
    <property type="match status" value="1"/>
</dbReference>
<keyword evidence="3 4" id="KW-0505">Motor protein</keyword>
<feature type="binding site" evidence="4">
    <location>
        <begin position="1334"/>
        <end position="1341"/>
    </location>
    <ligand>
        <name>ATP</name>
        <dbReference type="ChEBI" id="CHEBI:30616"/>
    </ligand>
</feature>
<feature type="region of interest" description="Disordered" evidence="6">
    <location>
        <begin position="1664"/>
        <end position="1690"/>
    </location>
</feature>
<dbReference type="PANTHER" id="PTHR48445">
    <property type="entry name" value="OS02G0782100 PROTEIN"/>
    <property type="match status" value="1"/>
</dbReference>
<comment type="similarity">
    <text evidence="1">Belongs to the RRP12 family.</text>
</comment>
<evidence type="ECO:0000256" key="1">
    <source>
        <dbReference type="ARBA" id="ARBA00007690"/>
    </source>
</evidence>
<dbReference type="PRINTS" id="PR00380">
    <property type="entry name" value="KINESINHEAVY"/>
</dbReference>
<dbReference type="InterPro" id="IPR012978">
    <property type="entry name" value="HEAT_RRP12"/>
</dbReference>
<feature type="compositionally biased region" description="Basic and acidic residues" evidence="6">
    <location>
        <begin position="1157"/>
        <end position="1176"/>
    </location>
</feature>
<feature type="coiled-coil region" evidence="5">
    <location>
        <begin position="1568"/>
        <end position="1602"/>
    </location>
</feature>
<feature type="compositionally biased region" description="Acidic residues" evidence="6">
    <location>
        <begin position="1069"/>
        <end position="1080"/>
    </location>
</feature>
<comment type="similarity">
    <text evidence="4">Belongs to the TRAFAC class myosin-kinesin ATPase superfamily. Kinesin family.</text>
</comment>
<feature type="domain" description="Kinesin motor" evidence="7">
    <location>
        <begin position="1260"/>
        <end position="1575"/>
    </location>
</feature>
<dbReference type="InterPro" id="IPR001752">
    <property type="entry name" value="Kinesin_motor_dom"/>
</dbReference>
<dbReference type="EMBL" id="LR862141">
    <property type="protein sequence ID" value="CAD1821417.1"/>
    <property type="molecule type" value="Genomic_DNA"/>
</dbReference>
<feature type="compositionally biased region" description="Acidic residues" evidence="6">
    <location>
        <begin position="1115"/>
        <end position="1126"/>
    </location>
</feature>
<accession>A0A6V7NSC5</accession>
<feature type="compositionally biased region" description="Basic and acidic residues" evidence="6">
    <location>
        <begin position="1"/>
        <end position="12"/>
    </location>
</feature>
<gene>
    <name evidence="8" type="ORF">CB5_LOCUS4628</name>
</gene>
<feature type="compositionally biased region" description="Polar residues" evidence="6">
    <location>
        <begin position="1675"/>
        <end position="1690"/>
    </location>
</feature>
<dbReference type="GO" id="GO:0007018">
    <property type="term" value="P:microtubule-based movement"/>
    <property type="evidence" value="ECO:0007669"/>
    <property type="project" value="InterPro"/>
</dbReference>
<evidence type="ECO:0000313" key="8">
    <source>
        <dbReference type="EMBL" id="CAD1821417.1"/>
    </source>
</evidence>
<feature type="compositionally biased region" description="Polar residues" evidence="6">
    <location>
        <begin position="1187"/>
        <end position="1199"/>
    </location>
</feature>
<dbReference type="PROSITE" id="PS50067">
    <property type="entry name" value="KINESIN_MOTOR_2"/>
    <property type="match status" value="1"/>
</dbReference>
<keyword evidence="4" id="KW-0547">Nucleotide-binding</keyword>
<evidence type="ECO:0000256" key="4">
    <source>
        <dbReference type="PROSITE-ProRule" id="PRU00283"/>
    </source>
</evidence>
<dbReference type="Pfam" id="PF00225">
    <property type="entry name" value="Kinesin"/>
    <property type="match status" value="1"/>
</dbReference>
<dbReference type="InterPro" id="IPR057860">
    <property type="entry name" value="HEAT_RRP12_N"/>
</dbReference>
<organism evidence="8">
    <name type="scientific">Ananas comosus var. bracteatus</name>
    <name type="common">red pineapple</name>
    <dbReference type="NCBI Taxonomy" id="296719"/>
    <lineage>
        <taxon>Eukaryota</taxon>
        <taxon>Viridiplantae</taxon>
        <taxon>Streptophyta</taxon>
        <taxon>Embryophyta</taxon>
        <taxon>Tracheophyta</taxon>
        <taxon>Spermatophyta</taxon>
        <taxon>Magnoliopsida</taxon>
        <taxon>Liliopsida</taxon>
        <taxon>Poales</taxon>
        <taxon>Bromeliaceae</taxon>
        <taxon>Bromelioideae</taxon>
        <taxon>Ananas</taxon>
    </lineage>
</organism>
<feature type="region of interest" description="Disordered" evidence="6">
    <location>
        <begin position="1035"/>
        <end position="1055"/>
    </location>
</feature>
<dbReference type="InterPro" id="IPR016024">
    <property type="entry name" value="ARM-type_fold"/>
</dbReference>
<evidence type="ECO:0000256" key="3">
    <source>
        <dbReference type="ARBA" id="ARBA00023175"/>
    </source>
</evidence>
<dbReference type="Gene3D" id="3.40.850.10">
    <property type="entry name" value="Kinesin motor domain"/>
    <property type="match status" value="1"/>
</dbReference>
<dbReference type="GO" id="GO:0005524">
    <property type="term" value="F:ATP binding"/>
    <property type="evidence" value="ECO:0007669"/>
    <property type="project" value="UniProtKB-UniRule"/>
</dbReference>
<dbReference type="Pfam" id="PF25772">
    <property type="entry name" value="HEAT_RRP12_N"/>
    <property type="match status" value="1"/>
</dbReference>
<dbReference type="GO" id="GO:0003777">
    <property type="term" value="F:microtubule motor activity"/>
    <property type="evidence" value="ECO:0007669"/>
    <property type="project" value="InterPro"/>
</dbReference>
<reference evidence="8" key="1">
    <citation type="submission" date="2020-07" db="EMBL/GenBank/DDBJ databases">
        <authorList>
            <person name="Lin J."/>
        </authorList>
    </citation>
    <scope>NUCLEOTIDE SEQUENCE</scope>
</reference>
<evidence type="ECO:0000259" key="7">
    <source>
        <dbReference type="PROSITE" id="PS50067"/>
    </source>
</evidence>
<feature type="region of interest" description="Disordered" evidence="6">
    <location>
        <begin position="1746"/>
        <end position="1789"/>
    </location>
</feature>
<feature type="region of interest" description="Disordered" evidence="6">
    <location>
        <begin position="1068"/>
        <end position="1210"/>
    </location>
</feature>
<evidence type="ECO:0000256" key="5">
    <source>
        <dbReference type="SAM" id="Coils"/>
    </source>
</evidence>
<name>A0A6V7NSC5_ANACO</name>
<sequence>MDVDMDTRRSQTPEETADTFEDLAGADDDDLGSAVLVRHQSSPREDHQHLCAAVGAMAQTLKDQRIPLTPVAYFGATAASLDRLSRDPSAAAASDPVTTALLTFLSSVLPRVSAAVLRSKGPSVAESVVRILGFRSLPDGGVKSGLKCIAHLIAFGDKSNWSRLSPYYGVLLGFVTDHRPKVRKQSHASLRDVLQSFQKSAVLVPASEVITETFERFLLLAGGSSSSKTAASEEGPRGALEILHILNALKDCLPLMATKSVNMILGYFKRLLELHQPIVTKSILEILQSLCNYPTSEGNPELLLDLLCSLAVSASEENSADEMASIARLLHVGMKKVYYLNKQICTLKLPVIFTALGDILASGHEEAVFAAMEALKGLMHSCIDKSLVEHGISQIKARLQGLRAAPTVIEKICAILESFLGFQYNDVWDLSFHVLSSGFDILGEASCYLMANALKSLADIEKLPDEDFPYRKQLHECIGSAIGAMGPKEFLNVLHVQNISDANVWILPLLKQYTVGASLSFFVKEILKMISCIQENIPKLVEEDKLFSAKRAEGYIYSLWSLLPSFCNYACDTASSFGDLQNVLCDTLRNEPSLHGVVCSSLQILIQQNKGILSETKQKDTEPEDELSKHVSRAKSYYTKELAEGNLKAIRASSSKFLKVLYSIFLETSKDNGGSLQSTINEIASIADNKVIKKFFVDTMKELLEATQEAIKSKQIDDSSSKQIDDSSSMQIDALSSSKIMRRALLLDFAVSLLPGLGVKEIDLLFSAIKPAIEDEGLIQKKAYKILSVILKDSDQFVKRNLDVLLDLMIKSLTSCQFPSKRYRLQCLYYLIVYISKDSFEQRKRDIVSSFLTEILLALKEANKKTRNRAYDLLVEIGHACENGNNGGSRQKLQQLFSMVAGGLAGETPHMISAAIKGLARLTYEFSDLIGLAYNLLPSAFLLLQRKNREIVKANLGFIKVLVAKSKAEGLQEHLRDMVEGLFKWQDDTKNHFKAKIKLLLELLIRKCGLDAVKAVMPEEHMKLLTNIRKIKDRKERKTKSSDDGESLTARTSISRQSRWNHTRIFSDFGDEDGSDEGDAELGMAKSVNSSYRGSKAFSSRSTRKRKTAKSLAEELIDQSDGDPLDLLDPKTMRTALQSSSHTKRNRSSLDEPEIDPEGRLIVREEGSRPRKEKSFSSDQDLDTKSFLGSRSLVSTSTRGQKRRKTAESGWSYTGKEYTSKRASGDLKKKDKLEPYAYWPLDRKLLNRRAERKASARKGMASVMKKFTKKLEGTSATGALSVKEMKVRKKVKEATKENRVFGCECATRQVYEEGAKEVALSVVSGINSSIFAYGQTSSGKTYTMTGITEYSVADIYDYIQKHAEREFILKFSAMEIYNEAVRDLLSADTTPLRLLDDPEKGTVVDKLTEETLRDQDHLRELLAVCEAQRQNGETSLNEMSSRSHQILRLTIESSAREFFGKDSSSTLAACVNFVDLAGSERASQALSAGVRLKEGCHINRSLLTLGTVIRKLSKGRNGHIPYRDSKLTRILQPSLGALVKHLQRELTRLESELKYPGSASCTIHSEALRERDAQIRKMEKEMKELMQQRDLVQSRLEDLLRSVGDDHDRNSRRWDELSQSSISHVRDASEDAFSTSETYGIAYQDQDLGSAMFDHLNSRNIHDEHNIDHTENPNKKQANSPTHSISSSRASGKILYQRQEDCEDQCKEVQCIEINKLSRGKSEDFNLLFADESDSLLPLTDADKLEHHEQKHSVGTDLSSEHEEQQSNTVTKNVDNFVKPTPNESSMVDANVSKPKTIESLHMESNNTNSKVFAVTRSRSCRASLTMTSTWFEDSDLTNNRTPPESYFRDYSGRTEAIRRSLFSPNYNNPNDRFLLEGSQSSEKFSHDEMIKAEDISTNSVHSKIDANSEEGVSIVGSYVEGQKEMSENQYLKQLPDDQYSRRTTPSEDFE</sequence>
<feature type="region of interest" description="Disordered" evidence="6">
    <location>
        <begin position="1929"/>
        <end position="1951"/>
    </location>
</feature>
<evidence type="ECO:0000256" key="6">
    <source>
        <dbReference type="SAM" id="MobiDB-lite"/>
    </source>
</evidence>
<keyword evidence="2" id="KW-0493">Microtubule</keyword>
<keyword evidence="5" id="KW-0175">Coiled coil</keyword>
<protein>
    <recommendedName>
        <fullName evidence="7">Kinesin motor domain-containing protein</fullName>
    </recommendedName>
</protein>
<feature type="compositionally biased region" description="Acidic residues" evidence="6">
    <location>
        <begin position="15"/>
        <end position="25"/>
    </location>
</feature>
<dbReference type="PANTHER" id="PTHR48445:SF1">
    <property type="entry name" value="OS02G0782100 PROTEIN"/>
    <property type="match status" value="1"/>
</dbReference>
<dbReference type="SMART" id="SM00129">
    <property type="entry name" value="KISc"/>
    <property type="match status" value="1"/>
</dbReference>
<dbReference type="GO" id="GO:0008017">
    <property type="term" value="F:microtubule binding"/>
    <property type="evidence" value="ECO:0007669"/>
    <property type="project" value="InterPro"/>
</dbReference>
<dbReference type="SUPFAM" id="SSF52540">
    <property type="entry name" value="P-loop containing nucleoside triphosphate hydrolases"/>
    <property type="match status" value="1"/>
</dbReference>
<feature type="region of interest" description="Disordered" evidence="6">
    <location>
        <begin position="1"/>
        <end position="25"/>
    </location>
</feature>
<dbReference type="InterPro" id="IPR027417">
    <property type="entry name" value="P-loop_NTPase"/>
</dbReference>
<evidence type="ECO:0000256" key="2">
    <source>
        <dbReference type="ARBA" id="ARBA00022701"/>
    </source>
</evidence>
<dbReference type="Gene3D" id="1.25.10.10">
    <property type="entry name" value="Leucine-rich Repeat Variant"/>
    <property type="match status" value="1"/>
</dbReference>
<proteinExistence type="inferred from homology"/>
<feature type="compositionally biased region" description="Polar residues" evidence="6">
    <location>
        <begin position="1087"/>
        <end position="1101"/>
    </location>
</feature>
<dbReference type="Pfam" id="PF08161">
    <property type="entry name" value="RRP12_HEAT"/>
    <property type="match status" value="1"/>
</dbReference>